<dbReference type="PROSITE" id="PS50943">
    <property type="entry name" value="HTH_CROC1"/>
    <property type="match status" value="1"/>
</dbReference>
<proteinExistence type="predicted"/>
<evidence type="ECO:0000313" key="3">
    <source>
        <dbReference type="Proteomes" id="UP000293925"/>
    </source>
</evidence>
<dbReference type="OrthoDB" id="8690238at2"/>
<gene>
    <name evidence="2" type="ORF">EZ456_01035</name>
</gene>
<name>A0A4R0Q8U6_9SPHI</name>
<dbReference type="EMBL" id="SJSO01000001">
    <property type="protein sequence ID" value="TCD29632.1"/>
    <property type="molecule type" value="Genomic_DNA"/>
</dbReference>
<reference evidence="2 3" key="1">
    <citation type="submission" date="2019-02" db="EMBL/GenBank/DDBJ databases">
        <title>Pedobacter sp. RP-3-21 sp. nov., isolated from Arctic soil.</title>
        <authorList>
            <person name="Dahal R.H."/>
        </authorList>
    </citation>
    <scope>NUCLEOTIDE SEQUENCE [LARGE SCALE GENOMIC DNA]</scope>
    <source>
        <strain evidence="2 3">RP-3-21</strain>
    </source>
</reference>
<dbReference type="AlphaFoldDB" id="A0A4R0Q8U6"/>
<organism evidence="2 3">
    <name type="scientific">Pedobacter psychrodurus</name>
    <dbReference type="NCBI Taxonomy" id="2530456"/>
    <lineage>
        <taxon>Bacteria</taxon>
        <taxon>Pseudomonadati</taxon>
        <taxon>Bacteroidota</taxon>
        <taxon>Sphingobacteriia</taxon>
        <taxon>Sphingobacteriales</taxon>
        <taxon>Sphingobacteriaceae</taxon>
        <taxon>Pedobacter</taxon>
    </lineage>
</organism>
<dbReference type="InterPro" id="IPR001387">
    <property type="entry name" value="Cro/C1-type_HTH"/>
</dbReference>
<evidence type="ECO:0000313" key="2">
    <source>
        <dbReference type="EMBL" id="TCD29632.1"/>
    </source>
</evidence>
<comment type="caution">
    <text evidence="2">The sequence shown here is derived from an EMBL/GenBank/DDBJ whole genome shotgun (WGS) entry which is preliminary data.</text>
</comment>
<dbReference type="Proteomes" id="UP000293925">
    <property type="component" value="Unassembled WGS sequence"/>
</dbReference>
<dbReference type="Pfam" id="PF12844">
    <property type="entry name" value="HTH_19"/>
    <property type="match status" value="1"/>
</dbReference>
<dbReference type="CDD" id="cd00093">
    <property type="entry name" value="HTH_XRE"/>
    <property type="match status" value="1"/>
</dbReference>
<evidence type="ECO:0000259" key="1">
    <source>
        <dbReference type="PROSITE" id="PS50943"/>
    </source>
</evidence>
<keyword evidence="3" id="KW-1185">Reference proteome</keyword>
<dbReference type="SMART" id="SM00530">
    <property type="entry name" value="HTH_XRE"/>
    <property type="match status" value="1"/>
</dbReference>
<dbReference type="GO" id="GO:0003677">
    <property type="term" value="F:DNA binding"/>
    <property type="evidence" value="ECO:0007669"/>
    <property type="project" value="InterPro"/>
</dbReference>
<dbReference type="SUPFAM" id="SSF47413">
    <property type="entry name" value="lambda repressor-like DNA-binding domains"/>
    <property type="match status" value="1"/>
</dbReference>
<protein>
    <submittedName>
        <fullName evidence="2">XRE family transcriptional regulator</fullName>
    </submittedName>
</protein>
<dbReference type="RefSeq" id="WP_131526518.1">
    <property type="nucleotide sequence ID" value="NZ_SJSO01000001.1"/>
</dbReference>
<sequence length="107" mass="12154">MKSKKPALFPKHKKIMEILGENIKLARKRRGLTILQMAERANVNRNTITSIEKGSPNVSIGAYFNVLRTMNLQDDFLKLAEDDEFGRKLQDIKLLVGLKGTSKLKTK</sequence>
<accession>A0A4R0Q8U6</accession>
<dbReference type="Gene3D" id="1.10.260.40">
    <property type="entry name" value="lambda repressor-like DNA-binding domains"/>
    <property type="match status" value="1"/>
</dbReference>
<dbReference type="InterPro" id="IPR010982">
    <property type="entry name" value="Lambda_DNA-bd_dom_sf"/>
</dbReference>
<feature type="domain" description="HTH cro/C1-type" evidence="1">
    <location>
        <begin position="23"/>
        <end position="77"/>
    </location>
</feature>